<proteinExistence type="predicted"/>
<dbReference type="GO" id="GO:0046872">
    <property type="term" value="F:metal ion binding"/>
    <property type="evidence" value="ECO:0007669"/>
    <property type="project" value="UniProtKB-KW"/>
</dbReference>
<dbReference type="PANTHER" id="PTHR43270:SF12">
    <property type="entry name" value="SUCCINYL-DIAMINOPIMELATE DESUCCINYLASE"/>
    <property type="match status" value="1"/>
</dbReference>
<evidence type="ECO:0000259" key="4">
    <source>
        <dbReference type="Pfam" id="PF07687"/>
    </source>
</evidence>
<evidence type="ECO:0000313" key="5">
    <source>
        <dbReference type="EMBL" id="CUU58289.1"/>
    </source>
</evidence>
<feature type="domain" description="Peptidase M20 dimerisation" evidence="4">
    <location>
        <begin position="189"/>
        <end position="344"/>
    </location>
</feature>
<keyword evidence="6" id="KW-1185">Reference proteome</keyword>
<organism evidence="5 6">
    <name type="scientific">Parafrankia irregularis</name>
    <dbReference type="NCBI Taxonomy" id="795642"/>
    <lineage>
        <taxon>Bacteria</taxon>
        <taxon>Bacillati</taxon>
        <taxon>Actinomycetota</taxon>
        <taxon>Actinomycetes</taxon>
        <taxon>Frankiales</taxon>
        <taxon>Frankiaceae</taxon>
        <taxon>Parafrankia</taxon>
    </lineage>
</organism>
<evidence type="ECO:0000256" key="2">
    <source>
        <dbReference type="ARBA" id="ARBA00022723"/>
    </source>
</evidence>
<evidence type="ECO:0000256" key="3">
    <source>
        <dbReference type="ARBA" id="ARBA00022801"/>
    </source>
</evidence>
<protein>
    <submittedName>
        <fullName evidence="5">Acetylornithine deacetylase/Succinyl-diaminopimelate desuccinylase</fullName>
    </submittedName>
</protein>
<dbReference type="Gene3D" id="3.30.70.360">
    <property type="match status" value="1"/>
</dbReference>
<evidence type="ECO:0000256" key="1">
    <source>
        <dbReference type="ARBA" id="ARBA00022670"/>
    </source>
</evidence>
<dbReference type="Pfam" id="PF07687">
    <property type="entry name" value="M20_dimer"/>
    <property type="match status" value="1"/>
</dbReference>
<evidence type="ECO:0000313" key="6">
    <source>
        <dbReference type="Proteomes" id="UP000198802"/>
    </source>
</evidence>
<keyword evidence="1" id="KW-0645">Protease</keyword>
<keyword evidence="3" id="KW-0378">Hydrolase</keyword>
<dbReference type="Pfam" id="PF01546">
    <property type="entry name" value="Peptidase_M20"/>
    <property type="match status" value="1"/>
</dbReference>
<dbReference type="Proteomes" id="UP000198802">
    <property type="component" value="Unassembled WGS sequence"/>
</dbReference>
<sequence length="451" mass="47816">MSAARAARREVVADLSRFLRFRSVSAGPGQAGDLGRCAQWLAGRLRRSGLADTRLVPTGGGPPMVIGHSADRPGRPHLLVYGHYDVQPAPRDGWRTDPFTAVVSNGNLVGRGAADNKGPIMAHVAALTAVIRSAGQLPLNVSCVFDGEEEIGSPHLRAALFRHRHELAADVAVVSDTRILGPDRPALVYALRGSITFEIEVRGQPRDVHSGAFGGAVHNPAHALADLLSSFHGPDNRVAVAGFYDGVRVPVPAERRRMRTHGPTDAQLRSSAGGRPLWGMAGPTAYERTTLLPALNVISLRSGDHRVTAIPGRASAIVNVRVAAGQDPAAVVEALRGHIAATLPTTVRATLRVVSSTGPAETMPGHPAMRVAAQAYRHGFGRSPVLLRSGGTIPAVSLMRDILGIPVVLLGFTLPDAGIHGPNEQLNLEVFWRSVDTCIWFLHGLARPSRA</sequence>
<dbReference type="PANTHER" id="PTHR43270">
    <property type="entry name" value="BETA-ALA-HIS DIPEPTIDASE"/>
    <property type="match status" value="1"/>
</dbReference>
<gene>
    <name evidence="5" type="ORF">Ga0074812_11861</name>
</gene>
<dbReference type="AlphaFoldDB" id="A0A0S4QRU5"/>
<dbReference type="InterPro" id="IPR002933">
    <property type="entry name" value="Peptidase_M20"/>
</dbReference>
<dbReference type="EMBL" id="FAOZ01000018">
    <property type="protein sequence ID" value="CUU58289.1"/>
    <property type="molecule type" value="Genomic_DNA"/>
</dbReference>
<accession>A0A0S4QRU5</accession>
<name>A0A0S4QRU5_9ACTN</name>
<dbReference type="InterPro" id="IPR011650">
    <property type="entry name" value="Peptidase_M20_dimer"/>
</dbReference>
<dbReference type="GO" id="GO:0008233">
    <property type="term" value="F:peptidase activity"/>
    <property type="evidence" value="ECO:0007669"/>
    <property type="project" value="UniProtKB-KW"/>
</dbReference>
<dbReference type="Gene3D" id="3.40.630.10">
    <property type="entry name" value="Zn peptidases"/>
    <property type="match status" value="1"/>
</dbReference>
<reference evidence="6" key="1">
    <citation type="submission" date="2015-11" db="EMBL/GenBank/DDBJ databases">
        <authorList>
            <person name="Varghese N."/>
        </authorList>
    </citation>
    <scope>NUCLEOTIDE SEQUENCE [LARGE SCALE GENOMIC DNA]</scope>
    <source>
        <strain evidence="6">DSM 45899</strain>
    </source>
</reference>
<keyword evidence="2" id="KW-0479">Metal-binding</keyword>
<dbReference type="SUPFAM" id="SSF53187">
    <property type="entry name" value="Zn-dependent exopeptidases"/>
    <property type="match status" value="1"/>
</dbReference>
<dbReference type="InterPro" id="IPR051458">
    <property type="entry name" value="Cyt/Met_Dipeptidase"/>
</dbReference>
<dbReference type="GO" id="GO:0006508">
    <property type="term" value="P:proteolysis"/>
    <property type="evidence" value="ECO:0007669"/>
    <property type="project" value="UniProtKB-KW"/>
</dbReference>